<evidence type="ECO:0000256" key="1">
    <source>
        <dbReference type="ARBA" id="ARBA00008874"/>
    </source>
</evidence>
<dbReference type="PROSITE" id="PS00108">
    <property type="entry name" value="PROTEIN_KINASE_ST"/>
    <property type="match status" value="1"/>
</dbReference>
<dbReference type="EMBL" id="CP064815">
    <property type="protein sequence ID" value="QPG76240.1"/>
    <property type="molecule type" value="Genomic_DNA"/>
</dbReference>
<keyword evidence="7 10" id="KW-0067">ATP-binding</keyword>
<comment type="similarity">
    <text evidence="1">Belongs to the protein kinase superfamily. STE Ser/Thr protein kinase family. STE20 subfamily.</text>
</comment>
<dbReference type="InterPro" id="IPR027267">
    <property type="entry name" value="AH/BAR_dom_sf"/>
</dbReference>
<evidence type="ECO:0000256" key="7">
    <source>
        <dbReference type="ARBA" id="ARBA00022840"/>
    </source>
</evidence>
<dbReference type="GO" id="GO:0005737">
    <property type="term" value="C:cytoplasm"/>
    <property type="evidence" value="ECO:0007669"/>
    <property type="project" value="TreeGrafter"/>
</dbReference>
<keyword evidence="5 10" id="KW-0547">Nucleotide-binding</keyword>
<dbReference type="PROSITE" id="PS00107">
    <property type="entry name" value="PROTEIN_KINASE_ATP"/>
    <property type="match status" value="1"/>
</dbReference>
<dbReference type="InterPro" id="IPR011009">
    <property type="entry name" value="Kinase-like_dom_sf"/>
</dbReference>
<evidence type="ECO:0000256" key="9">
    <source>
        <dbReference type="ARBA" id="ARBA00048679"/>
    </source>
</evidence>
<dbReference type="GO" id="GO:0005524">
    <property type="term" value="F:ATP binding"/>
    <property type="evidence" value="ECO:0007669"/>
    <property type="project" value="UniProtKB-UniRule"/>
</dbReference>
<dbReference type="GO" id="GO:0030447">
    <property type="term" value="P:filamentous growth"/>
    <property type="evidence" value="ECO:0007669"/>
    <property type="project" value="UniProtKB-ARBA"/>
</dbReference>
<dbReference type="PANTHER" id="PTHR48012">
    <property type="entry name" value="STERILE20-LIKE KINASE, ISOFORM B-RELATED"/>
    <property type="match status" value="1"/>
</dbReference>
<dbReference type="Gene3D" id="2.30.29.30">
    <property type="entry name" value="Pleckstrin-homology domain (PH domain)/Phosphotyrosine-binding domain (PTB)"/>
    <property type="match status" value="1"/>
</dbReference>
<dbReference type="InterPro" id="IPR017441">
    <property type="entry name" value="Protein_kinase_ATP_BS"/>
</dbReference>
<evidence type="ECO:0000256" key="6">
    <source>
        <dbReference type="ARBA" id="ARBA00022777"/>
    </source>
</evidence>
<evidence type="ECO:0000313" key="13">
    <source>
        <dbReference type="Proteomes" id="UP000662931"/>
    </source>
</evidence>
<dbReference type="InterPro" id="IPR037278">
    <property type="entry name" value="ARFGAP/RecO"/>
</dbReference>
<organism evidence="12 13">
    <name type="scientific">Eeniella nana</name>
    <name type="common">Yeast</name>
    <name type="synonym">Brettanomyces nanus</name>
    <dbReference type="NCBI Taxonomy" id="13502"/>
    <lineage>
        <taxon>Eukaryota</taxon>
        <taxon>Fungi</taxon>
        <taxon>Dikarya</taxon>
        <taxon>Ascomycota</taxon>
        <taxon>Saccharomycotina</taxon>
        <taxon>Pichiomycetes</taxon>
        <taxon>Pichiales</taxon>
        <taxon>Pichiaceae</taxon>
        <taxon>Brettanomyces</taxon>
    </lineage>
</organism>
<evidence type="ECO:0000256" key="2">
    <source>
        <dbReference type="ARBA" id="ARBA00012513"/>
    </source>
</evidence>
<dbReference type="InterPro" id="IPR038508">
    <property type="entry name" value="ArfGAP_dom_sf"/>
</dbReference>
<gene>
    <name evidence="12" type="ORF">FOA43_003626</name>
</gene>
<dbReference type="SUPFAM" id="SSF50729">
    <property type="entry name" value="PH domain-like"/>
    <property type="match status" value="1"/>
</dbReference>
<dbReference type="Pfam" id="PF01412">
    <property type="entry name" value="ArfGap"/>
    <property type="match status" value="1"/>
</dbReference>
<dbReference type="SUPFAM" id="SSF57863">
    <property type="entry name" value="ArfGap/RecO-like zinc finger"/>
    <property type="match status" value="1"/>
</dbReference>
<feature type="binding site" evidence="10">
    <location>
        <position position="787"/>
    </location>
    <ligand>
        <name>ATP</name>
        <dbReference type="ChEBI" id="CHEBI:30616"/>
    </ligand>
</feature>
<dbReference type="InterPro" id="IPR008271">
    <property type="entry name" value="Ser/Thr_kinase_AS"/>
</dbReference>
<reference evidence="12" key="1">
    <citation type="submission" date="2020-10" db="EMBL/GenBank/DDBJ databases">
        <authorList>
            <person name="Roach M.J.R."/>
        </authorList>
    </citation>
    <scope>NUCLEOTIDE SEQUENCE</scope>
    <source>
        <strain evidence="12">CBS 1945</strain>
    </source>
</reference>
<accession>A0A875RQ93</accession>
<dbReference type="SUPFAM" id="SSF56112">
    <property type="entry name" value="Protein kinase-like (PK-like)"/>
    <property type="match status" value="1"/>
</dbReference>
<dbReference type="SMART" id="SM00220">
    <property type="entry name" value="S_TKc"/>
    <property type="match status" value="1"/>
</dbReference>
<feature type="domain" description="Protein kinase" evidence="11">
    <location>
        <begin position="758"/>
        <end position="1010"/>
    </location>
</feature>
<dbReference type="Gene3D" id="1.10.510.10">
    <property type="entry name" value="Transferase(Phosphotransferase) domain 1"/>
    <property type="match status" value="1"/>
</dbReference>
<dbReference type="Proteomes" id="UP000662931">
    <property type="component" value="Chromosome 4"/>
</dbReference>
<proteinExistence type="inferred from homology"/>
<dbReference type="KEGG" id="bnn:FOA43_003626"/>
<evidence type="ECO:0000256" key="5">
    <source>
        <dbReference type="ARBA" id="ARBA00022741"/>
    </source>
</evidence>
<dbReference type="InterPro" id="IPR050629">
    <property type="entry name" value="STE20/SPS1-PAK"/>
</dbReference>
<sequence length="1188" mass="134008">MDSIIKQLVAGVNETKSVGISRLEIFDEPGTQNKLSIDIGYGNIVSEGSLIELIQHGDSGFVLKIPAAFNRLKVILTEGLDLTQMAWSICERQSQDIQSESISISLAEVDGYIEFNLINKTTKNNVSFICLYKSPCTIKIPASAKESFIGSSSEVATAFPVPEVTTPEDHTSLSKVSSFFPVTQEDGPVLRQTLAEYELKIPVLLNDFARANEVLESFANLSRQTASSKNSLVKYLRDISRNSIPESLKRKASKGAIDNSTVNQLNALFDDSYKKIVLNIRHKLSGRIISVDTLSCQKKLFEDESKKYYDWLSKLLNSGKNRDDKLLLKRKAFEVAKIDYLSFLYDLMIGVNLRFISQNDEGFKFSSYVLELQGKRKEFRASVVKSSSLAQLKAQMATATFSNLNHTPGEKSGILFTQRGQGKSGWHKQWVVLKAGKLTEYMDWRKGVSVRNKPIDISLCNIKSIDFEKRKNCFRLITSTGLESAVIVDLRILSMGTSISKVRSLKLDSFDRETLALLYHINNESSNAFYEALLPEDQRINDSVCDSRRLDFITRKYSKRSWFDFMKVSDPSSLLIHGVQYHDIDQILRSIGAKVDINMKVTKRASSLDSSERIEFSILEYALSHPVKDEITGKPLFDSAELLILNGTRLGDTTQSHLELSKEAYYYWGQKINKVNCVKCEPSNATTVTDSNTATSSITDSSSREDGLHQLALIKLTVHIFLNHIRDFVMSAIPNWTPTSCKTYLFIPNGKELVCENIELKECIGRGNFGDVYRGISVGTKVTVAIKTINLDKSDDDIPILLQEIKLLRDLNSPFITKWYDTCVKDVTMFICIEYCGAGSCTDLLRIHKSLNEVAVAYITRDTLRGLEYLHSLGIIHRDVKAANILLTEDAQVKLADFGVSGKLQNSAKRKTFVGTPYWMAPEIILRKNGYNEKVDIWSLGITVIELRTGRVPHSDEDPLKALYQLCKRPPPGLIGSEYSHYIKEFTRICLQKQPQSRPTASDLLKMRFITRTRFKSNPLIQLIQEKLEATKFRPKKRQPKHPLKFDSNHFGPNMQWNFEVTTRKDKMGGSSGGNIAHIGDVQSSTMMYDSNKENSVVTSMEPPVYAKSPSQSNDIILNEQSGLIQKVFENILVLDQKRHTLGEHNTCRDDAKFKSILNNVQSLTMELEFLHPGFLKTLCIAYLNSQY</sequence>
<keyword evidence="4" id="KW-0808">Transferase</keyword>
<keyword evidence="13" id="KW-1185">Reference proteome</keyword>
<evidence type="ECO:0000256" key="8">
    <source>
        <dbReference type="ARBA" id="ARBA00047899"/>
    </source>
</evidence>
<dbReference type="SMART" id="SM00105">
    <property type="entry name" value="ArfGap"/>
    <property type="match status" value="1"/>
</dbReference>
<name>A0A875RQ93_EENNA</name>
<dbReference type="InterPro" id="IPR001164">
    <property type="entry name" value="ArfGAP_dom"/>
</dbReference>
<protein>
    <recommendedName>
        <fullName evidence="2">non-specific serine/threonine protein kinase</fullName>
        <ecNumber evidence="2">2.7.11.1</ecNumber>
    </recommendedName>
</protein>
<keyword evidence="6" id="KW-0418">Kinase</keyword>
<evidence type="ECO:0000256" key="3">
    <source>
        <dbReference type="ARBA" id="ARBA00022527"/>
    </source>
</evidence>
<dbReference type="OrthoDB" id="248923at2759"/>
<dbReference type="Gene3D" id="1.20.1270.60">
    <property type="entry name" value="Arfaptin homology (AH) domain/BAR domain"/>
    <property type="match status" value="1"/>
</dbReference>
<dbReference type="PROSITE" id="PS50011">
    <property type="entry name" value="PROTEIN_KINASE_DOM"/>
    <property type="match status" value="1"/>
</dbReference>
<evidence type="ECO:0000259" key="11">
    <source>
        <dbReference type="PROSITE" id="PS50011"/>
    </source>
</evidence>
<dbReference type="EC" id="2.7.11.1" evidence="2"/>
<dbReference type="Pfam" id="PF00069">
    <property type="entry name" value="Pkinase"/>
    <property type="match status" value="1"/>
</dbReference>
<dbReference type="RefSeq" id="XP_038779805.1">
    <property type="nucleotide sequence ID" value="XM_038923877.1"/>
</dbReference>
<dbReference type="GeneID" id="62197026"/>
<dbReference type="AlphaFoldDB" id="A0A875RQ93"/>
<dbReference type="GO" id="GO:0005096">
    <property type="term" value="F:GTPase activator activity"/>
    <property type="evidence" value="ECO:0007669"/>
    <property type="project" value="InterPro"/>
</dbReference>
<dbReference type="SUPFAM" id="SSF103657">
    <property type="entry name" value="BAR/IMD domain-like"/>
    <property type="match status" value="1"/>
</dbReference>
<evidence type="ECO:0000313" key="12">
    <source>
        <dbReference type="EMBL" id="QPG76240.1"/>
    </source>
</evidence>
<dbReference type="InterPro" id="IPR000719">
    <property type="entry name" value="Prot_kinase_dom"/>
</dbReference>
<dbReference type="InterPro" id="IPR011993">
    <property type="entry name" value="PH-like_dom_sf"/>
</dbReference>
<evidence type="ECO:0000256" key="4">
    <source>
        <dbReference type="ARBA" id="ARBA00022679"/>
    </source>
</evidence>
<comment type="catalytic activity">
    <reaction evidence="8">
        <text>L-threonyl-[protein] + ATP = O-phospho-L-threonyl-[protein] + ADP + H(+)</text>
        <dbReference type="Rhea" id="RHEA:46608"/>
        <dbReference type="Rhea" id="RHEA-COMP:11060"/>
        <dbReference type="Rhea" id="RHEA-COMP:11605"/>
        <dbReference type="ChEBI" id="CHEBI:15378"/>
        <dbReference type="ChEBI" id="CHEBI:30013"/>
        <dbReference type="ChEBI" id="CHEBI:30616"/>
        <dbReference type="ChEBI" id="CHEBI:61977"/>
        <dbReference type="ChEBI" id="CHEBI:456216"/>
        <dbReference type="EC" id="2.7.11.1"/>
    </reaction>
</comment>
<dbReference type="Gene3D" id="1.10.220.150">
    <property type="entry name" value="Arf GTPase activating protein"/>
    <property type="match status" value="1"/>
</dbReference>
<keyword evidence="3" id="KW-0723">Serine/threonine-protein kinase</keyword>
<evidence type="ECO:0000256" key="10">
    <source>
        <dbReference type="PROSITE-ProRule" id="PRU10141"/>
    </source>
</evidence>
<dbReference type="PANTHER" id="PTHR48012:SF10">
    <property type="entry name" value="FI20177P1"/>
    <property type="match status" value="1"/>
</dbReference>
<dbReference type="Pfam" id="PF00169">
    <property type="entry name" value="PH"/>
    <property type="match status" value="1"/>
</dbReference>
<dbReference type="FunFam" id="1.10.510.10:FF:000499">
    <property type="entry name" value="Serine/threonine-protein kinase KIC1"/>
    <property type="match status" value="1"/>
</dbReference>
<dbReference type="GO" id="GO:0004674">
    <property type="term" value="F:protein serine/threonine kinase activity"/>
    <property type="evidence" value="ECO:0007669"/>
    <property type="project" value="UniProtKB-KW"/>
</dbReference>
<comment type="catalytic activity">
    <reaction evidence="9">
        <text>L-seryl-[protein] + ATP = O-phospho-L-seryl-[protein] + ADP + H(+)</text>
        <dbReference type="Rhea" id="RHEA:17989"/>
        <dbReference type="Rhea" id="RHEA-COMP:9863"/>
        <dbReference type="Rhea" id="RHEA-COMP:11604"/>
        <dbReference type="ChEBI" id="CHEBI:15378"/>
        <dbReference type="ChEBI" id="CHEBI:29999"/>
        <dbReference type="ChEBI" id="CHEBI:30616"/>
        <dbReference type="ChEBI" id="CHEBI:83421"/>
        <dbReference type="ChEBI" id="CHEBI:456216"/>
        <dbReference type="EC" id="2.7.11.1"/>
    </reaction>
</comment>
<dbReference type="InterPro" id="IPR001849">
    <property type="entry name" value="PH_domain"/>
</dbReference>
<dbReference type="CDD" id="cd00821">
    <property type="entry name" value="PH"/>
    <property type="match status" value="1"/>
</dbReference>